<accession>A0ACB8I6A7</accession>
<gene>
    <name evidence="1" type="ORF">KPL71_027376</name>
</gene>
<sequence>MENAKASDLDSVRNMTSELDDARGSLRSLVESLKVEFENVKKEHSELKEKEEETESIARNLHVKRRKSKSELEAYLAEEAKIRVYPRKPRVHKKKPKQMKNKAMELKKEAEATKNCAQRIREAAEVKVAGTRALDQIKLLSERGSANLTLSREEFESLSQMKVCCHVEATQEEIEDIKSATEEALKRAEMTEATKRAVEGELQRWREQEQKKAAEAAADVRVINAQLLY</sequence>
<protein>
    <submittedName>
        <fullName evidence="1">Myosin heavy chain</fullName>
    </submittedName>
</protein>
<proteinExistence type="predicted"/>
<evidence type="ECO:0000313" key="1">
    <source>
        <dbReference type="EMBL" id="KAH9682515.1"/>
    </source>
</evidence>
<comment type="caution">
    <text evidence="1">The sequence shown here is derived from an EMBL/GenBank/DDBJ whole genome shotgun (WGS) entry which is preliminary data.</text>
</comment>
<keyword evidence="2" id="KW-1185">Reference proteome</keyword>
<dbReference type="Proteomes" id="UP000829398">
    <property type="component" value="Chromosome 9"/>
</dbReference>
<evidence type="ECO:0000313" key="2">
    <source>
        <dbReference type="Proteomes" id="UP000829398"/>
    </source>
</evidence>
<name>A0ACB8I6A7_CITSI</name>
<dbReference type="EMBL" id="CM039178">
    <property type="protein sequence ID" value="KAH9682515.1"/>
    <property type="molecule type" value="Genomic_DNA"/>
</dbReference>
<organism evidence="1 2">
    <name type="scientific">Citrus sinensis</name>
    <name type="common">Sweet orange</name>
    <name type="synonym">Citrus aurantium var. sinensis</name>
    <dbReference type="NCBI Taxonomy" id="2711"/>
    <lineage>
        <taxon>Eukaryota</taxon>
        <taxon>Viridiplantae</taxon>
        <taxon>Streptophyta</taxon>
        <taxon>Embryophyta</taxon>
        <taxon>Tracheophyta</taxon>
        <taxon>Spermatophyta</taxon>
        <taxon>Magnoliopsida</taxon>
        <taxon>eudicotyledons</taxon>
        <taxon>Gunneridae</taxon>
        <taxon>Pentapetalae</taxon>
        <taxon>rosids</taxon>
        <taxon>malvids</taxon>
        <taxon>Sapindales</taxon>
        <taxon>Rutaceae</taxon>
        <taxon>Aurantioideae</taxon>
        <taxon>Citrus</taxon>
    </lineage>
</organism>
<reference evidence="2" key="1">
    <citation type="journal article" date="2023" name="Hortic. Res.">
        <title>A chromosome-level phased genome enabling allele-level studies in sweet orange: a case study on citrus Huanglongbing tolerance.</title>
        <authorList>
            <person name="Wu B."/>
            <person name="Yu Q."/>
            <person name="Deng Z."/>
            <person name="Duan Y."/>
            <person name="Luo F."/>
            <person name="Gmitter F. Jr."/>
        </authorList>
    </citation>
    <scope>NUCLEOTIDE SEQUENCE [LARGE SCALE GENOMIC DNA]</scope>
    <source>
        <strain evidence="2">cv. Valencia</strain>
    </source>
</reference>